<keyword evidence="5" id="KW-0472">Membrane</keyword>
<dbReference type="PROSITE" id="PS51934">
    <property type="entry name" value="LRAT"/>
    <property type="match status" value="1"/>
</dbReference>
<evidence type="ECO:0000256" key="2">
    <source>
        <dbReference type="ARBA" id="ARBA00022679"/>
    </source>
</evidence>
<dbReference type="GO" id="GO:0004623">
    <property type="term" value="F:phospholipase A2 activity"/>
    <property type="evidence" value="ECO:0007669"/>
    <property type="project" value="TreeGrafter"/>
</dbReference>
<dbReference type="PANTHER" id="PTHR13943:SF77">
    <property type="entry name" value="LRAT DOMAIN-CONTAINING PROTEIN"/>
    <property type="match status" value="1"/>
</dbReference>
<dbReference type="STRING" id="27835.A0A0N4YHV3"/>
<dbReference type="Pfam" id="PF04970">
    <property type="entry name" value="LRAT"/>
    <property type="match status" value="1"/>
</dbReference>
<evidence type="ECO:0000313" key="8">
    <source>
        <dbReference type="Proteomes" id="UP000271162"/>
    </source>
</evidence>
<dbReference type="GO" id="GO:0016410">
    <property type="term" value="F:N-acyltransferase activity"/>
    <property type="evidence" value="ECO:0007669"/>
    <property type="project" value="TreeGrafter"/>
</dbReference>
<evidence type="ECO:0000256" key="1">
    <source>
        <dbReference type="ARBA" id="ARBA00007824"/>
    </source>
</evidence>
<evidence type="ECO:0000256" key="3">
    <source>
        <dbReference type="ARBA" id="ARBA00022801"/>
    </source>
</evidence>
<dbReference type="EMBL" id="UYSL01022214">
    <property type="protein sequence ID" value="VDL80059.1"/>
    <property type="molecule type" value="Genomic_DNA"/>
</dbReference>
<dbReference type="Proteomes" id="UP000271162">
    <property type="component" value="Unassembled WGS sequence"/>
</dbReference>
<name>A0A0N4YHV3_NIPBR</name>
<dbReference type="GO" id="GO:0008970">
    <property type="term" value="F:phospholipase A1 activity"/>
    <property type="evidence" value="ECO:0007669"/>
    <property type="project" value="TreeGrafter"/>
</dbReference>
<dbReference type="PANTHER" id="PTHR13943">
    <property type="entry name" value="HRAS-LIKE SUPPRESSOR - RELATED"/>
    <property type="match status" value="1"/>
</dbReference>
<organism evidence="9">
    <name type="scientific">Nippostrongylus brasiliensis</name>
    <name type="common">Rat hookworm</name>
    <dbReference type="NCBI Taxonomy" id="27835"/>
    <lineage>
        <taxon>Eukaryota</taxon>
        <taxon>Metazoa</taxon>
        <taxon>Ecdysozoa</taxon>
        <taxon>Nematoda</taxon>
        <taxon>Chromadorea</taxon>
        <taxon>Rhabditida</taxon>
        <taxon>Rhabditina</taxon>
        <taxon>Rhabditomorpha</taxon>
        <taxon>Strongyloidea</taxon>
        <taxon>Heligmosomidae</taxon>
        <taxon>Nippostrongylus</taxon>
    </lineage>
</organism>
<dbReference type="Gene3D" id="3.90.1720.10">
    <property type="entry name" value="endopeptidase domain like (from Nostoc punctiforme)"/>
    <property type="match status" value="1"/>
</dbReference>
<dbReference type="WBParaSite" id="NBR_0001646301-mRNA-1">
    <property type="protein sequence ID" value="NBR_0001646301-mRNA-1"/>
    <property type="gene ID" value="NBR_0001646301"/>
</dbReference>
<evidence type="ECO:0000313" key="9">
    <source>
        <dbReference type="WBParaSite" id="NBR_0001646301-mRNA-1"/>
    </source>
</evidence>
<evidence type="ECO:0000256" key="4">
    <source>
        <dbReference type="ARBA" id="ARBA00023098"/>
    </source>
</evidence>
<dbReference type="AlphaFoldDB" id="A0A0N4YHV3"/>
<dbReference type="InterPro" id="IPR051496">
    <property type="entry name" value="H-rev107_PLA/AT"/>
</dbReference>
<comment type="similarity">
    <text evidence="1">Belongs to the H-rev107 family.</text>
</comment>
<dbReference type="GO" id="GO:0070292">
    <property type="term" value="P:N-acylphosphatidylethanolamine metabolic process"/>
    <property type="evidence" value="ECO:0007669"/>
    <property type="project" value="TreeGrafter"/>
</dbReference>
<dbReference type="GO" id="GO:0005737">
    <property type="term" value="C:cytoplasm"/>
    <property type="evidence" value="ECO:0007669"/>
    <property type="project" value="TreeGrafter"/>
</dbReference>
<dbReference type="InterPro" id="IPR007053">
    <property type="entry name" value="LRAT_dom"/>
</dbReference>
<evidence type="ECO:0000259" key="6">
    <source>
        <dbReference type="PROSITE" id="PS51934"/>
    </source>
</evidence>
<sequence length="202" mass="22215">MLAAGQLVSEWYSAEDITPYVQLGDLLEFRRHWAVFIGRHEDVPLVVHLSGDDGDFDKFSRSDGKLDSLSSASLSKGIRAQVRCDPIDAVAGGDLVRVNNEHDIDHQPFPPRIVVERATMKLGEGNYNIVSNNCEHFVKWCRYGNSISRQAIAAKSMVLTSALALAGTSPILACTLGMAFFTFATPVSKLANRYFGSNFSLF</sequence>
<keyword evidence="5" id="KW-1133">Transmembrane helix</keyword>
<keyword evidence="8" id="KW-1185">Reference proteome</keyword>
<protein>
    <submittedName>
        <fullName evidence="9">LRAT domain-containing protein</fullName>
    </submittedName>
</protein>
<evidence type="ECO:0000313" key="7">
    <source>
        <dbReference type="EMBL" id="VDL80059.1"/>
    </source>
</evidence>
<feature type="transmembrane region" description="Helical" evidence="5">
    <location>
        <begin position="158"/>
        <end position="184"/>
    </location>
</feature>
<evidence type="ECO:0000256" key="5">
    <source>
        <dbReference type="SAM" id="Phobius"/>
    </source>
</evidence>
<reference evidence="9" key="1">
    <citation type="submission" date="2017-02" db="UniProtKB">
        <authorList>
            <consortium name="WormBaseParasite"/>
        </authorList>
    </citation>
    <scope>IDENTIFICATION</scope>
</reference>
<keyword evidence="3" id="KW-0378">Hydrolase</keyword>
<reference evidence="7 8" key="2">
    <citation type="submission" date="2018-11" db="EMBL/GenBank/DDBJ databases">
        <authorList>
            <consortium name="Pathogen Informatics"/>
        </authorList>
    </citation>
    <scope>NUCLEOTIDE SEQUENCE [LARGE SCALE GENOMIC DNA]</scope>
</reference>
<keyword evidence="5" id="KW-0812">Transmembrane</keyword>
<accession>A0A0N4YHV3</accession>
<feature type="domain" description="LRAT" evidence="6">
    <location>
        <begin position="22"/>
        <end position="150"/>
    </location>
</feature>
<proteinExistence type="inferred from homology"/>
<gene>
    <name evidence="7" type="ORF">NBR_LOCUS16464</name>
</gene>
<keyword evidence="2" id="KW-0808">Transferase</keyword>
<keyword evidence="4" id="KW-0443">Lipid metabolism</keyword>
<dbReference type="OMA" id="NVITANC"/>